<sequence length="146" mass="16396">MPQCYSLQTNRQGQDIMCTSATLHDFDLALASCGVHNMTTSPETSLTFDNMDVQAGISFQTRDPTQATYAFQVDWIKQKIDTEKCQKAKHQSHIKPIPRHMQENPARSLMFRISYIDTSYNLSAGGDVSVSIGMGKVDRIKVDFSE</sequence>
<dbReference type="Proteomes" id="UP001234581">
    <property type="component" value="Unassembled WGS sequence"/>
</dbReference>
<proteinExistence type="predicted"/>
<dbReference type="AlphaFoldDB" id="A0AAD7UUM0"/>
<dbReference type="GeneID" id="83219175"/>
<evidence type="ECO:0000313" key="1">
    <source>
        <dbReference type="EMBL" id="KAJ8652571.1"/>
    </source>
</evidence>
<dbReference type="EMBL" id="JARTCD010000100">
    <property type="protein sequence ID" value="KAJ8652571.1"/>
    <property type="molecule type" value="Genomic_DNA"/>
</dbReference>
<organism evidence="1 2">
    <name type="scientific">Lichtheimia ornata</name>
    <dbReference type="NCBI Taxonomy" id="688661"/>
    <lineage>
        <taxon>Eukaryota</taxon>
        <taxon>Fungi</taxon>
        <taxon>Fungi incertae sedis</taxon>
        <taxon>Mucoromycota</taxon>
        <taxon>Mucoromycotina</taxon>
        <taxon>Mucoromycetes</taxon>
        <taxon>Mucorales</taxon>
        <taxon>Lichtheimiaceae</taxon>
        <taxon>Lichtheimia</taxon>
    </lineage>
</organism>
<comment type="caution">
    <text evidence="1">The sequence shown here is derived from an EMBL/GenBank/DDBJ whole genome shotgun (WGS) entry which is preliminary data.</text>
</comment>
<accession>A0AAD7UUM0</accession>
<evidence type="ECO:0000313" key="2">
    <source>
        <dbReference type="Proteomes" id="UP001234581"/>
    </source>
</evidence>
<protein>
    <submittedName>
        <fullName evidence="1">Uncharacterized protein</fullName>
    </submittedName>
</protein>
<reference evidence="1 2" key="1">
    <citation type="submission" date="2023-03" db="EMBL/GenBank/DDBJ databases">
        <title>Genome sequence of Lichtheimia ornata CBS 291.66.</title>
        <authorList>
            <person name="Mohabir J.T."/>
            <person name="Shea T.P."/>
            <person name="Kurbessoian T."/>
            <person name="Berby B."/>
            <person name="Fontaine J."/>
            <person name="Livny J."/>
            <person name="Gnirke A."/>
            <person name="Stajich J.E."/>
            <person name="Cuomo C.A."/>
        </authorList>
    </citation>
    <scope>NUCLEOTIDE SEQUENCE [LARGE SCALE GENOMIC DNA]</scope>
    <source>
        <strain evidence="1">CBS 291.66</strain>
    </source>
</reference>
<dbReference type="RefSeq" id="XP_058337485.1">
    <property type="nucleotide sequence ID" value="XM_058491739.1"/>
</dbReference>
<gene>
    <name evidence="1" type="ORF">O0I10_011776</name>
</gene>
<keyword evidence="2" id="KW-1185">Reference proteome</keyword>
<name>A0AAD7UUM0_9FUNG</name>